<gene>
    <name evidence="1" type="ORF">Vau01_105010</name>
</gene>
<evidence type="ECO:0000313" key="1">
    <source>
        <dbReference type="EMBL" id="GIJ62985.1"/>
    </source>
</evidence>
<dbReference type="Proteomes" id="UP000612585">
    <property type="component" value="Unassembled WGS sequence"/>
</dbReference>
<reference evidence="1" key="1">
    <citation type="submission" date="2021-01" db="EMBL/GenBank/DDBJ databases">
        <title>Whole genome shotgun sequence of Virgisporangium aurantiacum NBRC 16421.</title>
        <authorList>
            <person name="Komaki H."/>
            <person name="Tamura T."/>
        </authorList>
    </citation>
    <scope>NUCLEOTIDE SEQUENCE</scope>
    <source>
        <strain evidence="1">NBRC 16421</strain>
    </source>
</reference>
<comment type="caution">
    <text evidence="1">The sequence shown here is derived from an EMBL/GenBank/DDBJ whole genome shotgun (WGS) entry which is preliminary data.</text>
</comment>
<proteinExistence type="predicted"/>
<sequence length="53" mass="5174">MLIGVALALGGAVIPAIHRDATPRTSAAASAASARIPLPGVVPNPGPPPVIRD</sequence>
<dbReference type="EMBL" id="BOPG01000085">
    <property type="protein sequence ID" value="GIJ62985.1"/>
    <property type="molecule type" value="Genomic_DNA"/>
</dbReference>
<name>A0A8J3ZJ80_9ACTN</name>
<accession>A0A8J3ZJ80</accession>
<evidence type="ECO:0000313" key="2">
    <source>
        <dbReference type="Proteomes" id="UP000612585"/>
    </source>
</evidence>
<keyword evidence="2" id="KW-1185">Reference proteome</keyword>
<organism evidence="1 2">
    <name type="scientific">Virgisporangium aurantiacum</name>
    <dbReference type="NCBI Taxonomy" id="175570"/>
    <lineage>
        <taxon>Bacteria</taxon>
        <taxon>Bacillati</taxon>
        <taxon>Actinomycetota</taxon>
        <taxon>Actinomycetes</taxon>
        <taxon>Micromonosporales</taxon>
        <taxon>Micromonosporaceae</taxon>
        <taxon>Virgisporangium</taxon>
    </lineage>
</organism>
<dbReference type="AlphaFoldDB" id="A0A8J3ZJ80"/>
<protein>
    <submittedName>
        <fullName evidence="1">Uncharacterized protein</fullName>
    </submittedName>
</protein>